<name>A0ABS1X1A2_9GAMM</name>
<feature type="transmembrane region" description="Helical" evidence="7">
    <location>
        <begin position="29"/>
        <end position="49"/>
    </location>
</feature>
<evidence type="ECO:0000256" key="4">
    <source>
        <dbReference type="ARBA" id="ARBA00022692"/>
    </source>
</evidence>
<evidence type="ECO:0000256" key="6">
    <source>
        <dbReference type="ARBA" id="ARBA00023136"/>
    </source>
</evidence>
<keyword evidence="11" id="KW-1185">Reference proteome</keyword>
<feature type="domain" description="YetF-like N-terminal transmembrane" evidence="9">
    <location>
        <begin position="12"/>
        <end position="68"/>
    </location>
</feature>
<evidence type="ECO:0000256" key="7">
    <source>
        <dbReference type="SAM" id="Phobius"/>
    </source>
</evidence>
<evidence type="ECO:0000256" key="5">
    <source>
        <dbReference type="ARBA" id="ARBA00022989"/>
    </source>
</evidence>
<dbReference type="Gene3D" id="3.30.240.20">
    <property type="entry name" value="bsu07140 like domains"/>
    <property type="match status" value="1"/>
</dbReference>
<dbReference type="EMBL" id="JAEVLS010000004">
    <property type="protein sequence ID" value="MBM0106987.1"/>
    <property type="molecule type" value="Genomic_DNA"/>
</dbReference>
<proteinExistence type="inferred from homology"/>
<comment type="similarity">
    <text evidence="2">Belongs to the UPF0702 family.</text>
</comment>
<evidence type="ECO:0000256" key="2">
    <source>
        <dbReference type="ARBA" id="ARBA00006448"/>
    </source>
</evidence>
<dbReference type="Pfam" id="PF04239">
    <property type="entry name" value="DUF421"/>
    <property type="match status" value="1"/>
</dbReference>
<evidence type="ECO:0000313" key="11">
    <source>
        <dbReference type="Proteomes" id="UP000661077"/>
    </source>
</evidence>
<dbReference type="InterPro" id="IPR048454">
    <property type="entry name" value="YetF_N"/>
</dbReference>
<feature type="transmembrane region" description="Helical" evidence="7">
    <location>
        <begin position="6"/>
        <end position="22"/>
    </location>
</feature>
<dbReference type="RefSeq" id="WP_203169097.1">
    <property type="nucleotide sequence ID" value="NZ_JAEVLS010000004.1"/>
</dbReference>
<dbReference type="Pfam" id="PF20730">
    <property type="entry name" value="YetF_N"/>
    <property type="match status" value="1"/>
</dbReference>
<comment type="subcellular location">
    <subcellularLocation>
        <location evidence="1">Cell membrane</location>
        <topology evidence="1">Multi-pass membrane protein</topology>
    </subcellularLocation>
</comment>
<protein>
    <submittedName>
        <fullName evidence="10">DUF421 domain-containing protein</fullName>
    </submittedName>
</protein>
<feature type="transmembrane region" description="Helical" evidence="7">
    <location>
        <begin position="55"/>
        <end position="75"/>
    </location>
</feature>
<dbReference type="PANTHER" id="PTHR34582">
    <property type="entry name" value="UPF0702 TRANSMEMBRANE PROTEIN YCAP"/>
    <property type="match status" value="1"/>
</dbReference>
<evidence type="ECO:0000259" key="8">
    <source>
        <dbReference type="Pfam" id="PF04239"/>
    </source>
</evidence>
<evidence type="ECO:0000259" key="9">
    <source>
        <dbReference type="Pfam" id="PF20730"/>
    </source>
</evidence>
<sequence>MDSVLRAAAVYLILLIILRIAGKRTLAQVTVFDFILLLIIGEATQQALLGEDFSIINAAIVIGTLVLLDIGLSVLKQRSEALDRVIDDSPVVIVDHGKLLRDRMDRSRIDEQEILVAARELHGLERLEQIKFAVLERSGGISIVPAESSGKDS</sequence>
<keyword evidence="3" id="KW-1003">Cell membrane</keyword>
<evidence type="ECO:0000256" key="3">
    <source>
        <dbReference type="ARBA" id="ARBA00022475"/>
    </source>
</evidence>
<dbReference type="PANTHER" id="PTHR34582:SF6">
    <property type="entry name" value="UPF0702 TRANSMEMBRANE PROTEIN YCAP"/>
    <property type="match status" value="1"/>
</dbReference>
<feature type="domain" description="YetF C-terminal" evidence="8">
    <location>
        <begin position="78"/>
        <end position="148"/>
    </location>
</feature>
<keyword evidence="6 7" id="KW-0472">Membrane</keyword>
<reference evidence="10 11" key="1">
    <citation type="journal article" date="2021" name="Int. J. Syst. Evol. Microbiol.">
        <title>Steroidobacter gossypii sp. nov., isolated from soil of cotton cropping field.</title>
        <authorList>
            <person name="Huang R."/>
            <person name="Yang S."/>
            <person name="Zhen C."/>
            <person name="Liu W."/>
        </authorList>
    </citation>
    <scope>NUCLEOTIDE SEQUENCE [LARGE SCALE GENOMIC DNA]</scope>
    <source>
        <strain evidence="10 11">S1-65</strain>
    </source>
</reference>
<keyword evidence="5 7" id="KW-1133">Transmembrane helix</keyword>
<gene>
    <name evidence="10" type="ORF">JM946_19800</name>
</gene>
<dbReference type="InterPro" id="IPR007353">
    <property type="entry name" value="DUF421"/>
</dbReference>
<organism evidence="10 11">
    <name type="scientific">Steroidobacter gossypii</name>
    <dbReference type="NCBI Taxonomy" id="2805490"/>
    <lineage>
        <taxon>Bacteria</taxon>
        <taxon>Pseudomonadati</taxon>
        <taxon>Pseudomonadota</taxon>
        <taxon>Gammaproteobacteria</taxon>
        <taxon>Steroidobacterales</taxon>
        <taxon>Steroidobacteraceae</taxon>
        <taxon>Steroidobacter</taxon>
    </lineage>
</organism>
<evidence type="ECO:0000313" key="10">
    <source>
        <dbReference type="EMBL" id="MBM0106987.1"/>
    </source>
</evidence>
<dbReference type="Proteomes" id="UP000661077">
    <property type="component" value="Unassembled WGS sequence"/>
</dbReference>
<keyword evidence="4 7" id="KW-0812">Transmembrane</keyword>
<dbReference type="InterPro" id="IPR023090">
    <property type="entry name" value="UPF0702_alpha/beta_dom_sf"/>
</dbReference>
<accession>A0ABS1X1A2</accession>
<comment type="caution">
    <text evidence="10">The sequence shown here is derived from an EMBL/GenBank/DDBJ whole genome shotgun (WGS) entry which is preliminary data.</text>
</comment>
<evidence type="ECO:0000256" key="1">
    <source>
        <dbReference type="ARBA" id="ARBA00004651"/>
    </source>
</evidence>